<dbReference type="InterPro" id="IPR027417">
    <property type="entry name" value="P-loop_NTPase"/>
</dbReference>
<dbReference type="Pfam" id="PF08402">
    <property type="entry name" value="TOBE_2"/>
    <property type="match status" value="1"/>
</dbReference>
<evidence type="ECO:0000313" key="6">
    <source>
        <dbReference type="Proteomes" id="UP000001916"/>
    </source>
</evidence>
<dbReference type="RefSeq" id="WP_013159661.1">
    <property type="nucleotide sequence ID" value="NC_014213.1"/>
</dbReference>
<dbReference type="GO" id="GO:0022857">
    <property type="term" value="F:transmembrane transporter activity"/>
    <property type="evidence" value="ECO:0007669"/>
    <property type="project" value="InterPro"/>
</dbReference>
<dbReference type="PROSITE" id="PS50893">
    <property type="entry name" value="ABC_TRANSPORTER_2"/>
    <property type="match status" value="1"/>
</dbReference>
<gene>
    <name evidence="5" type="ORF">Mesil_3329</name>
</gene>
<evidence type="ECO:0000313" key="5">
    <source>
        <dbReference type="EMBL" id="ADH65143.1"/>
    </source>
</evidence>
<protein>
    <recommendedName>
        <fullName evidence="4">ABC transporter domain-containing protein</fullName>
    </recommendedName>
</protein>
<dbReference type="Gene3D" id="2.40.50.100">
    <property type="match status" value="1"/>
</dbReference>
<keyword evidence="5" id="KW-0614">Plasmid</keyword>
<feature type="domain" description="ABC transporter" evidence="4">
    <location>
        <begin position="4"/>
        <end position="234"/>
    </location>
</feature>
<dbReference type="AlphaFoldDB" id="D7BIY7"/>
<dbReference type="GO" id="GO:0005524">
    <property type="term" value="F:ATP binding"/>
    <property type="evidence" value="ECO:0007669"/>
    <property type="project" value="UniProtKB-KW"/>
</dbReference>
<sequence>MAALRLEGLRRRFGNVEALAAFNLEVASGELVTLLGPSGCGKTTLLRIVAGFEQPDAGQVWLEGEDITKTPPNRRHMGMVFQAYSLFPNMSAEENVRFGLRLRGLSRAEQEQRLSELFRLIGLEDVRKRYPHQLSGGQQQRIALARALAPRPKVLLMDEPLSALDAQVRQTLREEIRRIQQAEKITTLFVTHDQEEALTLSDRVVVMNRGKIEQVGSPREVYLRPASAFVAGFVGVSSVLEGEWLTGNRVRTAAGSLIVAPGEHPVGAKVKVFLRPENLRLAKPGGEGLEGRIEENVFMGSFVRVRVRLRDGQSLWIDQGLEEAVQWQIGDEVKVDNASSLGHGVVVLG</sequence>
<dbReference type="GO" id="GO:0015697">
    <property type="term" value="P:quaternary ammonium group transport"/>
    <property type="evidence" value="ECO:0007669"/>
    <property type="project" value="UniProtKB-ARBA"/>
</dbReference>
<dbReference type="InterPro" id="IPR017871">
    <property type="entry name" value="ABC_transporter-like_CS"/>
</dbReference>
<geneLocation type="plasmid" evidence="5 6">
    <name>pMESIL01</name>
</geneLocation>
<reference evidence="5 6" key="1">
    <citation type="journal article" date="2010" name="Stand. Genomic Sci.">
        <title>Complete genome sequence of Meiothermus silvanus type strain (VI-R2).</title>
        <authorList>
            <person name="Sikorski J."/>
            <person name="Tindall B.J."/>
            <person name="Lowry S."/>
            <person name="Lucas S."/>
            <person name="Nolan M."/>
            <person name="Copeland A."/>
            <person name="Glavina Del Rio T."/>
            <person name="Tice H."/>
            <person name="Cheng J.F."/>
            <person name="Han C."/>
            <person name="Pitluck S."/>
            <person name="Liolios K."/>
            <person name="Ivanova N."/>
            <person name="Mavromatis K."/>
            <person name="Mikhailova N."/>
            <person name="Pati A."/>
            <person name="Goodwin L."/>
            <person name="Chen A."/>
            <person name="Palaniappan K."/>
            <person name="Land M."/>
            <person name="Hauser L."/>
            <person name="Chang Y.J."/>
            <person name="Jeffries C.D."/>
            <person name="Rohde M."/>
            <person name="Goker M."/>
            <person name="Woyke T."/>
            <person name="Bristow J."/>
            <person name="Eisen J.A."/>
            <person name="Markowitz V."/>
            <person name="Hugenholtz P."/>
            <person name="Kyrpides N.C."/>
            <person name="Klenk H.P."/>
            <person name="Lapidus A."/>
        </authorList>
    </citation>
    <scope>NUCLEOTIDE SEQUENCE [LARGE SCALE GENOMIC DNA]</scope>
    <source>
        <strain evidence="6">ATCC 700542 / DSM 9946 / VI-R2</strain>
        <plasmid evidence="6">Plasmid pMESIL01</plasmid>
    </source>
</reference>
<dbReference type="OrthoDB" id="9778160at2"/>
<dbReference type="SUPFAM" id="SSF52540">
    <property type="entry name" value="P-loop containing nucleoside triphosphate hydrolases"/>
    <property type="match status" value="1"/>
</dbReference>
<dbReference type="SMART" id="SM00382">
    <property type="entry name" value="AAA"/>
    <property type="match status" value="1"/>
</dbReference>
<dbReference type="InterPro" id="IPR003593">
    <property type="entry name" value="AAA+_ATPase"/>
</dbReference>
<dbReference type="KEGG" id="msv:Mesil_3329"/>
<dbReference type="Pfam" id="PF00005">
    <property type="entry name" value="ABC_tran"/>
    <property type="match status" value="1"/>
</dbReference>
<name>D7BIY7_ALLS1</name>
<keyword evidence="2" id="KW-0547">Nucleotide-binding</keyword>
<dbReference type="InterPro" id="IPR013611">
    <property type="entry name" value="Transp-assoc_OB_typ2"/>
</dbReference>
<dbReference type="eggNOG" id="COG3842">
    <property type="taxonomic scope" value="Bacteria"/>
</dbReference>
<evidence type="ECO:0000256" key="2">
    <source>
        <dbReference type="ARBA" id="ARBA00022741"/>
    </source>
</evidence>
<dbReference type="SUPFAM" id="SSF50331">
    <property type="entry name" value="MOP-like"/>
    <property type="match status" value="1"/>
</dbReference>
<dbReference type="HOGENOM" id="CLU_000604_1_1_0"/>
<dbReference type="InterPro" id="IPR008995">
    <property type="entry name" value="Mo/tungstate-bd_C_term_dom"/>
</dbReference>
<organism evidence="5 6">
    <name type="scientific">Allomeiothermus silvanus (strain ATCC 700542 / DSM 9946 / NBRC 106475 / NCIMB 13440 / VI-R2)</name>
    <name type="common">Thermus silvanus</name>
    <dbReference type="NCBI Taxonomy" id="526227"/>
    <lineage>
        <taxon>Bacteria</taxon>
        <taxon>Thermotogati</taxon>
        <taxon>Deinococcota</taxon>
        <taxon>Deinococci</taxon>
        <taxon>Thermales</taxon>
        <taxon>Thermaceae</taxon>
        <taxon>Allomeiothermus</taxon>
    </lineage>
</organism>
<accession>D7BIY7</accession>
<dbReference type="Gene3D" id="3.40.50.300">
    <property type="entry name" value="P-loop containing nucleotide triphosphate hydrolases"/>
    <property type="match status" value="1"/>
</dbReference>
<evidence type="ECO:0000256" key="1">
    <source>
        <dbReference type="ARBA" id="ARBA00022448"/>
    </source>
</evidence>
<dbReference type="GO" id="GO:0043190">
    <property type="term" value="C:ATP-binding cassette (ABC) transporter complex"/>
    <property type="evidence" value="ECO:0007669"/>
    <property type="project" value="InterPro"/>
</dbReference>
<evidence type="ECO:0000256" key="3">
    <source>
        <dbReference type="ARBA" id="ARBA00022840"/>
    </source>
</evidence>
<keyword evidence="1" id="KW-0813">Transport</keyword>
<evidence type="ECO:0000259" key="4">
    <source>
        <dbReference type="PROSITE" id="PS50893"/>
    </source>
</evidence>
<keyword evidence="3" id="KW-0067">ATP-binding</keyword>
<dbReference type="PROSITE" id="PS00211">
    <property type="entry name" value="ABC_TRANSPORTER_1"/>
    <property type="match status" value="1"/>
</dbReference>
<dbReference type="Proteomes" id="UP000001916">
    <property type="component" value="Plasmid pMESIL01"/>
</dbReference>
<dbReference type="EMBL" id="CP002043">
    <property type="protein sequence ID" value="ADH65143.1"/>
    <property type="molecule type" value="Genomic_DNA"/>
</dbReference>
<dbReference type="InterPro" id="IPR003439">
    <property type="entry name" value="ABC_transporter-like_ATP-bd"/>
</dbReference>
<keyword evidence="6" id="KW-1185">Reference proteome</keyword>
<dbReference type="InterPro" id="IPR050093">
    <property type="entry name" value="ABC_SmlMolc_Importer"/>
</dbReference>
<dbReference type="GO" id="GO:0016887">
    <property type="term" value="F:ATP hydrolysis activity"/>
    <property type="evidence" value="ECO:0007669"/>
    <property type="project" value="InterPro"/>
</dbReference>
<dbReference type="PANTHER" id="PTHR42781">
    <property type="entry name" value="SPERMIDINE/PUTRESCINE IMPORT ATP-BINDING PROTEIN POTA"/>
    <property type="match status" value="1"/>
</dbReference>
<proteinExistence type="predicted"/>
<dbReference type="FunFam" id="3.40.50.300:FF:000425">
    <property type="entry name" value="Probable ABC transporter, ATP-binding subunit"/>
    <property type="match status" value="1"/>
</dbReference>
<dbReference type="PANTHER" id="PTHR42781:SF4">
    <property type="entry name" value="SPERMIDINE_PUTRESCINE IMPORT ATP-BINDING PROTEIN POTA"/>
    <property type="match status" value="1"/>
</dbReference>